<evidence type="ECO:0008006" key="3">
    <source>
        <dbReference type="Google" id="ProtNLM"/>
    </source>
</evidence>
<dbReference type="Gene3D" id="3.40.1160.10">
    <property type="entry name" value="Acetylglutamate kinase-like"/>
    <property type="match status" value="1"/>
</dbReference>
<comment type="caution">
    <text evidence="1">The sequence shown here is derived from an EMBL/GenBank/DDBJ whole genome shotgun (WGS) entry which is preliminary data.</text>
</comment>
<reference evidence="1 2" key="1">
    <citation type="submission" date="2023-09" db="EMBL/GenBank/DDBJ databases">
        <authorList>
            <person name="Rey-Velasco X."/>
        </authorList>
    </citation>
    <scope>NUCLEOTIDE SEQUENCE [LARGE SCALE GENOMIC DNA]</scope>
    <source>
        <strain evidence="1 2">F394</strain>
    </source>
</reference>
<dbReference type="RefSeq" id="WP_311662133.1">
    <property type="nucleotide sequence ID" value="NZ_JAVRHT010000005.1"/>
</dbReference>
<sequence length="225" mass="22065">MPVLLLDAYHLGDPLFLTGLARDLAARAGGAVLVHGSGERGERALESLGLLPEAVGGAWATATDEEAAAVERATRALSREIVHELNEAGVSAVRALGADRGLLKRSEGGVVAGKTAWLQTLVGQGVVAVVASLVAGADGGPLAEADPAAAAAALAGAFGEPVTVLLKKGLASDGEAVSVAAPPTRSALGDPDAAERLVASGARVEAVPRGAIRGVGGAGAVRVSG</sequence>
<proteinExistence type="predicted"/>
<organism evidence="1 2">
    <name type="scientific">Rubrivirga litoralis</name>
    <dbReference type="NCBI Taxonomy" id="3075598"/>
    <lineage>
        <taxon>Bacteria</taxon>
        <taxon>Pseudomonadati</taxon>
        <taxon>Rhodothermota</taxon>
        <taxon>Rhodothermia</taxon>
        <taxon>Rhodothermales</taxon>
        <taxon>Rubricoccaceae</taxon>
        <taxon>Rubrivirga</taxon>
    </lineage>
</organism>
<dbReference type="EMBL" id="JAVRHT010000005">
    <property type="protein sequence ID" value="MDT0630797.1"/>
    <property type="molecule type" value="Genomic_DNA"/>
</dbReference>
<keyword evidence="2" id="KW-1185">Reference proteome</keyword>
<evidence type="ECO:0000313" key="1">
    <source>
        <dbReference type="EMBL" id="MDT0630797.1"/>
    </source>
</evidence>
<dbReference type="Proteomes" id="UP001267426">
    <property type="component" value="Unassembled WGS sequence"/>
</dbReference>
<name>A0ABU3BNB8_9BACT</name>
<gene>
    <name evidence="1" type="ORF">RM540_03475</name>
</gene>
<dbReference type="SUPFAM" id="SSF53633">
    <property type="entry name" value="Carbamate kinase-like"/>
    <property type="match status" value="1"/>
</dbReference>
<evidence type="ECO:0000313" key="2">
    <source>
        <dbReference type="Proteomes" id="UP001267426"/>
    </source>
</evidence>
<accession>A0ABU3BNB8</accession>
<dbReference type="InterPro" id="IPR036393">
    <property type="entry name" value="AceGlu_kinase-like_sf"/>
</dbReference>
<protein>
    <recommendedName>
        <fullName evidence="3">Acetylglutamate kinase</fullName>
    </recommendedName>
</protein>